<evidence type="ECO:0000313" key="2">
    <source>
        <dbReference type="Proteomes" id="UP000183287"/>
    </source>
</evidence>
<dbReference type="AlphaFoldDB" id="A0A1I4U8Q1"/>
<protein>
    <submittedName>
        <fullName evidence="1">Uncharacterized protein</fullName>
    </submittedName>
</protein>
<reference evidence="2" key="1">
    <citation type="submission" date="2016-10" db="EMBL/GenBank/DDBJ databases">
        <authorList>
            <person name="Varghese N."/>
            <person name="Submissions S."/>
        </authorList>
    </citation>
    <scope>NUCLEOTIDE SEQUENCE [LARGE SCALE GENOMIC DNA]</scope>
    <source>
        <strain evidence="2">Nm44</strain>
    </source>
</reference>
<dbReference type="Proteomes" id="UP000183287">
    <property type="component" value="Unassembled WGS sequence"/>
</dbReference>
<keyword evidence="2" id="KW-1185">Reference proteome</keyword>
<proteinExistence type="predicted"/>
<organism evidence="1 2">
    <name type="scientific">Nitrosomonas communis</name>
    <dbReference type="NCBI Taxonomy" id="44574"/>
    <lineage>
        <taxon>Bacteria</taxon>
        <taxon>Pseudomonadati</taxon>
        <taxon>Pseudomonadota</taxon>
        <taxon>Betaproteobacteria</taxon>
        <taxon>Nitrosomonadales</taxon>
        <taxon>Nitrosomonadaceae</taxon>
        <taxon>Nitrosomonas</taxon>
    </lineage>
</organism>
<sequence>MTQKILECRKINAFFHMNKSTEKQMECQALSQMIKNSKNFRSNVNSVIGPTASLGTSAITGRPKFAALSNQLA</sequence>
<evidence type="ECO:0000313" key="1">
    <source>
        <dbReference type="EMBL" id="SFM85396.1"/>
    </source>
</evidence>
<dbReference type="RefSeq" id="WP_143083488.1">
    <property type="nucleotide sequence ID" value="NZ_FOUB01000061.1"/>
</dbReference>
<accession>A0A1I4U8Q1</accession>
<dbReference type="EMBL" id="FOUB01000061">
    <property type="protein sequence ID" value="SFM85396.1"/>
    <property type="molecule type" value="Genomic_DNA"/>
</dbReference>
<name>A0A1I4U8Q1_9PROT</name>
<gene>
    <name evidence="1" type="ORF">SAMN05421863_106115</name>
</gene>